<dbReference type="InterPro" id="IPR018076">
    <property type="entry name" value="T2SS_GspF_dom"/>
</dbReference>
<dbReference type="AlphaFoldDB" id="A0A399FVQ9"/>
<keyword evidence="5" id="KW-0472">Membrane</keyword>
<evidence type="ECO:0000313" key="7">
    <source>
        <dbReference type="Proteomes" id="UP000265719"/>
    </source>
</evidence>
<dbReference type="Pfam" id="PF00482">
    <property type="entry name" value="T2SSF"/>
    <property type="match status" value="1"/>
</dbReference>
<evidence type="ECO:0000256" key="2">
    <source>
        <dbReference type="ARBA" id="ARBA00022475"/>
    </source>
</evidence>
<evidence type="ECO:0000313" key="6">
    <source>
        <dbReference type="EMBL" id="UOE21480.1"/>
    </source>
</evidence>
<dbReference type="GO" id="GO:0005886">
    <property type="term" value="C:plasma membrane"/>
    <property type="evidence" value="ECO:0007669"/>
    <property type="project" value="UniProtKB-SubCell"/>
</dbReference>
<keyword evidence="2" id="KW-1003">Cell membrane</keyword>
<accession>A0A399FVQ9</accession>
<protein>
    <submittedName>
        <fullName evidence="6">Type II secretion system F family protein</fullName>
    </submittedName>
</protein>
<dbReference type="EMBL" id="CP063196">
    <property type="protein sequence ID" value="UOE21480.1"/>
    <property type="molecule type" value="Genomic_DNA"/>
</dbReference>
<dbReference type="KEGG" id="thao:NI17_010440"/>
<sequence length="289" mass="30899">MSPVVVVALAGAGLAGGLLAAVTGLRRTPEPAQHRPDWLGRLVHRAGRYRHRLTWAGTGVLAGVAGWLFTGWPLLVLAVPVAFLGLPLLLGGARQARERIARLEAVEEWVRTLAGRLAAGIGLEQALAAGAQGAPERIAPEVGRLAARLRQGQHAEAALLRLADELASATGDQVVAQLLLACRRRGPGTAEVLRELADWVAEDVTRLREVEAERARPRFTARAVTVIAVGAFAFMATVGDYMAPYATLHGQTVLAVLLSVFAAALVWMRRITTAEPDHRLFDPQEAPRC</sequence>
<dbReference type="PANTHER" id="PTHR35007:SF3">
    <property type="entry name" value="POSSIBLE CONSERVED ALANINE RICH MEMBRANE PROTEIN"/>
    <property type="match status" value="1"/>
</dbReference>
<keyword evidence="4" id="KW-1133">Transmembrane helix</keyword>
<evidence type="ECO:0000256" key="4">
    <source>
        <dbReference type="ARBA" id="ARBA00022989"/>
    </source>
</evidence>
<name>A0A399FVQ9_9ACTN</name>
<keyword evidence="3" id="KW-0812">Transmembrane</keyword>
<dbReference type="RefSeq" id="WP_119268154.1">
    <property type="nucleotide sequence ID" value="NZ_CP063196.1"/>
</dbReference>
<evidence type="ECO:0000256" key="5">
    <source>
        <dbReference type="ARBA" id="ARBA00023136"/>
    </source>
</evidence>
<keyword evidence="7" id="KW-1185">Reference proteome</keyword>
<organism evidence="6 7">
    <name type="scientific">Thermobifida halotolerans</name>
    <dbReference type="NCBI Taxonomy" id="483545"/>
    <lineage>
        <taxon>Bacteria</taxon>
        <taxon>Bacillati</taxon>
        <taxon>Actinomycetota</taxon>
        <taxon>Actinomycetes</taxon>
        <taxon>Streptosporangiales</taxon>
        <taxon>Nocardiopsidaceae</taxon>
        <taxon>Thermobifida</taxon>
    </lineage>
</organism>
<evidence type="ECO:0000256" key="3">
    <source>
        <dbReference type="ARBA" id="ARBA00022692"/>
    </source>
</evidence>
<comment type="subcellular location">
    <subcellularLocation>
        <location evidence="1">Cell membrane</location>
        <topology evidence="1">Multi-pass membrane protein</topology>
    </subcellularLocation>
</comment>
<dbReference type="PANTHER" id="PTHR35007">
    <property type="entry name" value="INTEGRAL MEMBRANE PROTEIN-RELATED"/>
    <property type="match status" value="1"/>
</dbReference>
<evidence type="ECO:0000256" key="1">
    <source>
        <dbReference type="ARBA" id="ARBA00004651"/>
    </source>
</evidence>
<dbReference type="Proteomes" id="UP000265719">
    <property type="component" value="Chromosome"/>
</dbReference>
<gene>
    <name evidence="6" type="ORF">NI17_010440</name>
</gene>
<reference evidence="6" key="1">
    <citation type="submission" date="2020-10" db="EMBL/GenBank/DDBJ databases">
        <title>De novo genome project of the cellulose decomposer Thermobifida halotolerans type strain.</title>
        <authorList>
            <person name="Nagy I."/>
            <person name="Horvath B."/>
            <person name="Kukolya J."/>
            <person name="Nagy I."/>
            <person name="Orsini M."/>
        </authorList>
    </citation>
    <scope>NUCLEOTIDE SEQUENCE</scope>
    <source>
        <strain evidence="6">DSM 44931</strain>
    </source>
</reference>
<proteinExistence type="predicted"/>